<dbReference type="InterPro" id="IPR000873">
    <property type="entry name" value="AMP-dep_synth/lig_dom"/>
</dbReference>
<dbReference type="InterPro" id="IPR042099">
    <property type="entry name" value="ANL_N_sf"/>
</dbReference>
<dbReference type="AlphaFoldDB" id="A0A5N7BF49"/>
<feature type="transmembrane region" description="Helical" evidence="2">
    <location>
        <begin position="89"/>
        <end position="109"/>
    </location>
</feature>
<dbReference type="Gene3D" id="3.30.300.30">
    <property type="match status" value="1"/>
</dbReference>
<dbReference type="EMBL" id="ML736181">
    <property type="protein sequence ID" value="KAE8380412.1"/>
    <property type="molecule type" value="Genomic_DNA"/>
</dbReference>
<dbReference type="InterPro" id="IPR045851">
    <property type="entry name" value="AMP-bd_C_sf"/>
</dbReference>
<reference evidence="4 5" key="1">
    <citation type="submission" date="2019-04" db="EMBL/GenBank/DDBJ databases">
        <title>Friends and foes A comparative genomics studyof 23 Aspergillus species from section Flavi.</title>
        <authorList>
            <consortium name="DOE Joint Genome Institute"/>
            <person name="Kjaerbolling I."/>
            <person name="Vesth T."/>
            <person name="Frisvad J.C."/>
            <person name="Nybo J.L."/>
            <person name="Theobald S."/>
            <person name="Kildgaard S."/>
            <person name="Isbrandt T."/>
            <person name="Kuo A."/>
            <person name="Sato A."/>
            <person name="Lyhne E.K."/>
            <person name="Kogle M.E."/>
            <person name="Wiebenga A."/>
            <person name="Kun R.S."/>
            <person name="Lubbers R.J."/>
            <person name="Makela M.R."/>
            <person name="Barry K."/>
            <person name="Chovatia M."/>
            <person name="Clum A."/>
            <person name="Daum C."/>
            <person name="Haridas S."/>
            <person name="He G."/>
            <person name="LaButti K."/>
            <person name="Lipzen A."/>
            <person name="Mondo S."/>
            <person name="Riley R."/>
            <person name="Salamov A."/>
            <person name="Simmons B.A."/>
            <person name="Magnuson J.K."/>
            <person name="Henrissat B."/>
            <person name="Mortensen U.H."/>
            <person name="Larsen T.O."/>
            <person name="Devries R.P."/>
            <person name="Grigoriev I.V."/>
            <person name="Machida M."/>
            <person name="Baker S.E."/>
            <person name="Andersen M.R."/>
        </authorList>
    </citation>
    <scope>NUCLEOTIDE SEQUENCE [LARGE SCALE GENOMIC DNA]</scope>
    <source>
        <strain evidence="4 5">IBT 29228</strain>
    </source>
</reference>
<evidence type="ECO:0000313" key="4">
    <source>
        <dbReference type="EMBL" id="KAE8380412.1"/>
    </source>
</evidence>
<dbReference type="Pfam" id="PF00501">
    <property type="entry name" value="AMP-binding"/>
    <property type="match status" value="1"/>
</dbReference>
<protein>
    <recommendedName>
        <fullName evidence="3">AMP-dependent synthetase/ligase domain-containing protein</fullName>
    </recommendedName>
</protein>
<dbReference type="PANTHER" id="PTHR43201:SF8">
    <property type="entry name" value="ACYL-COA SYNTHETASE FAMILY MEMBER 3"/>
    <property type="match status" value="1"/>
</dbReference>
<gene>
    <name evidence="4" type="ORF">BDV26DRAFT_290339</name>
</gene>
<dbReference type="Gene3D" id="3.40.50.12780">
    <property type="entry name" value="N-terminal domain of ligase-like"/>
    <property type="match status" value="1"/>
</dbReference>
<feature type="domain" description="AMP-dependent synthetase/ligase" evidence="3">
    <location>
        <begin position="80"/>
        <end position="387"/>
    </location>
</feature>
<dbReference type="GO" id="GO:0006631">
    <property type="term" value="P:fatty acid metabolic process"/>
    <property type="evidence" value="ECO:0007669"/>
    <property type="project" value="TreeGrafter"/>
</dbReference>
<evidence type="ECO:0000313" key="5">
    <source>
        <dbReference type="Proteomes" id="UP000326198"/>
    </source>
</evidence>
<evidence type="ECO:0000256" key="1">
    <source>
        <dbReference type="ARBA" id="ARBA00006432"/>
    </source>
</evidence>
<sequence length="572" mass="63915">MSTWGGNVQSIHKFPNDSIFTRLRQLQTERPGELVHDEHGINADYSDLISDVIHMRQVLREQLPSNSFDENGLLRKEAMSIAFHAFSGYYFIVSFFAIVALGGICVPLATSLIPEEALYFLDKAKATSILVEERTFENATTIKNHVHNQTGQGLNIIRITRSEPNPCPQLEINEQLVFSPTAGCLVLFTSGTTSLPKGVLLPRQLFYPTPELVPPSSLYLASSPVQWVGGSTGMIDSVLYGQRLYIMKDGSSPAKFWEVLREGKITVTSVSPTFLRKLREYYNENISCLPSEDREKYINGARSLRTVFTSGSPLNPSLKNFFTDLNNMPVRNGYGITEMGGGVIITPKGSTYVDGYIGTPIPGMTVKLSDGEHGEILVKHPNMFVGYINDEAATKAAFDHEGFYKSGDYAERIGNDYFFKGRVSSDWVRFHEYTISILELERYLMDLPYISEAHVLPVPDREAGGLVAALVEVQKPNATEQEHGNINLRRIREDLAAANLVSYKLPALLRILPNNEEVPRTASGKALKKEILRKYFNISGHLPKDYAMDGVEYWGNKIDMTTSTRTFDWGGL</sequence>
<dbReference type="GO" id="GO:0031956">
    <property type="term" value="F:medium-chain fatty acid-CoA ligase activity"/>
    <property type="evidence" value="ECO:0007669"/>
    <property type="project" value="TreeGrafter"/>
</dbReference>
<comment type="similarity">
    <text evidence="1">Belongs to the ATP-dependent AMP-binding enzyme family.</text>
</comment>
<dbReference type="InterPro" id="IPR020845">
    <property type="entry name" value="AMP-binding_CS"/>
</dbReference>
<dbReference type="Proteomes" id="UP000326198">
    <property type="component" value="Unassembled WGS sequence"/>
</dbReference>
<keyword evidence="2" id="KW-0812">Transmembrane</keyword>
<proteinExistence type="inferred from homology"/>
<dbReference type="PROSITE" id="PS00455">
    <property type="entry name" value="AMP_BINDING"/>
    <property type="match status" value="1"/>
</dbReference>
<evidence type="ECO:0000256" key="2">
    <source>
        <dbReference type="SAM" id="Phobius"/>
    </source>
</evidence>
<name>A0A5N7BF49_9EURO</name>
<dbReference type="CDD" id="cd04433">
    <property type="entry name" value="AFD_class_I"/>
    <property type="match status" value="1"/>
</dbReference>
<evidence type="ECO:0000259" key="3">
    <source>
        <dbReference type="Pfam" id="PF00501"/>
    </source>
</evidence>
<keyword evidence="2" id="KW-1133">Transmembrane helix</keyword>
<dbReference type="SUPFAM" id="SSF56801">
    <property type="entry name" value="Acetyl-CoA synthetase-like"/>
    <property type="match status" value="1"/>
</dbReference>
<keyword evidence="5" id="KW-1185">Reference proteome</keyword>
<accession>A0A5N7BF49</accession>
<keyword evidence="2" id="KW-0472">Membrane</keyword>
<organism evidence="4 5">
    <name type="scientific">Aspergillus bertholletiae</name>
    <dbReference type="NCBI Taxonomy" id="1226010"/>
    <lineage>
        <taxon>Eukaryota</taxon>
        <taxon>Fungi</taxon>
        <taxon>Dikarya</taxon>
        <taxon>Ascomycota</taxon>
        <taxon>Pezizomycotina</taxon>
        <taxon>Eurotiomycetes</taxon>
        <taxon>Eurotiomycetidae</taxon>
        <taxon>Eurotiales</taxon>
        <taxon>Aspergillaceae</taxon>
        <taxon>Aspergillus</taxon>
        <taxon>Aspergillus subgen. Circumdati</taxon>
    </lineage>
</organism>
<dbReference type="OrthoDB" id="6614653at2759"/>
<dbReference type="PANTHER" id="PTHR43201">
    <property type="entry name" value="ACYL-COA SYNTHETASE"/>
    <property type="match status" value="1"/>
</dbReference>